<feature type="chain" id="PRO_5038444827" evidence="9">
    <location>
        <begin position="20"/>
        <end position="522"/>
    </location>
</feature>
<dbReference type="RefSeq" id="WP_122630734.1">
    <property type="nucleotide sequence ID" value="NZ_UPPP01000134.1"/>
</dbReference>
<keyword evidence="4" id="KW-1003">Cell membrane</keyword>
<evidence type="ECO:0000256" key="5">
    <source>
        <dbReference type="ARBA" id="ARBA00022692"/>
    </source>
</evidence>
<evidence type="ECO:0000256" key="7">
    <source>
        <dbReference type="ARBA" id="ARBA00023136"/>
    </source>
</evidence>
<dbReference type="GO" id="GO:0005886">
    <property type="term" value="C:plasma membrane"/>
    <property type="evidence" value="ECO:0007669"/>
    <property type="project" value="UniProtKB-SubCell"/>
</dbReference>
<dbReference type="Gene3D" id="1.20.1250.20">
    <property type="entry name" value="MFS general substrate transporter like domains"/>
    <property type="match status" value="1"/>
</dbReference>
<keyword evidence="12" id="KW-1185">Reference proteome</keyword>
<dbReference type="AlphaFoldDB" id="A0A498RGF7"/>
<name>A0A498RGF7_9FIRM</name>
<keyword evidence="5 8" id="KW-0812">Transmembrane</keyword>
<dbReference type="InterPro" id="IPR020846">
    <property type="entry name" value="MFS_dom"/>
</dbReference>
<keyword evidence="3" id="KW-0813">Transport</keyword>
<dbReference type="Gene3D" id="1.20.1720.10">
    <property type="entry name" value="Multidrug resistance protein D"/>
    <property type="match status" value="1"/>
</dbReference>
<dbReference type="PANTHER" id="PTHR42718">
    <property type="entry name" value="MAJOR FACILITATOR SUPERFAMILY MULTIDRUG TRANSPORTER MFSC"/>
    <property type="match status" value="1"/>
</dbReference>
<evidence type="ECO:0000259" key="10">
    <source>
        <dbReference type="PROSITE" id="PS50850"/>
    </source>
</evidence>
<dbReference type="InterPro" id="IPR011701">
    <property type="entry name" value="MFS"/>
</dbReference>
<reference evidence="11 12" key="1">
    <citation type="submission" date="2018-06" db="EMBL/GenBank/DDBJ databases">
        <authorList>
            <person name="Strepis N."/>
        </authorList>
    </citation>
    <scope>NUCLEOTIDE SEQUENCE [LARGE SCALE GENOMIC DNA]</scope>
    <source>
        <strain evidence="11">LUCI</strain>
    </source>
</reference>
<evidence type="ECO:0000256" key="1">
    <source>
        <dbReference type="ARBA" id="ARBA00004651"/>
    </source>
</evidence>
<dbReference type="PRINTS" id="PR01036">
    <property type="entry name" value="TCRTETB"/>
</dbReference>
<evidence type="ECO:0000256" key="8">
    <source>
        <dbReference type="SAM" id="Phobius"/>
    </source>
</evidence>
<dbReference type="PANTHER" id="PTHR42718:SF9">
    <property type="entry name" value="MAJOR FACILITATOR SUPERFAMILY MULTIDRUG TRANSPORTER MFSC"/>
    <property type="match status" value="1"/>
</dbReference>
<feature type="transmembrane region" description="Helical" evidence="8">
    <location>
        <begin position="494"/>
        <end position="512"/>
    </location>
</feature>
<evidence type="ECO:0000313" key="12">
    <source>
        <dbReference type="Proteomes" id="UP000277811"/>
    </source>
</evidence>
<feature type="transmembrane region" description="Helical" evidence="8">
    <location>
        <begin position="384"/>
        <end position="406"/>
    </location>
</feature>
<keyword evidence="9" id="KW-0732">Signal</keyword>
<comment type="subcellular location">
    <subcellularLocation>
        <location evidence="1">Cell membrane</location>
        <topology evidence="1">Multi-pass membrane protein</topology>
    </subcellularLocation>
</comment>
<gene>
    <name evidence="11" type="ORF">LUCI_5188</name>
</gene>
<proteinExistence type="inferred from homology"/>
<evidence type="ECO:0000256" key="2">
    <source>
        <dbReference type="ARBA" id="ARBA00008537"/>
    </source>
</evidence>
<dbReference type="EMBL" id="UPPP01000134">
    <property type="protein sequence ID" value="VBB09890.1"/>
    <property type="molecule type" value="Genomic_DNA"/>
</dbReference>
<evidence type="ECO:0000256" key="3">
    <source>
        <dbReference type="ARBA" id="ARBA00022448"/>
    </source>
</evidence>
<feature type="transmembrane region" description="Helical" evidence="8">
    <location>
        <begin position="353"/>
        <end position="372"/>
    </location>
</feature>
<feature type="transmembrane region" description="Helical" evidence="8">
    <location>
        <begin position="291"/>
        <end position="313"/>
    </location>
</feature>
<evidence type="ECO:0000256" key="6">
    <source>
        <dbReference type="ARBA" id="ARBA00022989"/>
    </source>
</evidence>
<dbReference type="Pfam" id="PF07690">
    <property type="entry name" value="MFS_1"/>
    <property type="match status" value="1"/>
</dbReference>
<feature type="transmembrane region" description="Helical" evidence="8">
    <location>
        <begin position="73"/>
        <end position="92"/>
    </location>
</feature>
<evidence type="ECO:0000256" key="9">
    <source>
        <dbReference type="SAM" id="SignalP"/>
    </source>
</evidence>
<evidence type="ECO:0000256" key="4">
    <source>
        <dbReference type="ARBA" id="ARBA00022475"/>
    </source>
</evidence>
<feature type="transmembrane region" description="Helical" evidence="8">
    <location>
        <begin position="262"/>
        <end position="285"/>
    </location>
</feature>
<feature type="transmembrane region" description="Helical" evidence="8">
    <location>
        <begin position="160"/>
        <end position="180"/>
    </location>
</feature>
<feature type="transmembrane region" description="Helical" evidence="8">
    <location>
        <begin position="42"/>
        <end position="61"/>
    </location>
</feature>
<comment type="similarity">
    <text evidence="2">Belongs to the major facilitator superfamily. EmrB family.</text>
</comment>
<dbReference type="PROSITE" id="PS50850">
    <property type="entry name" value="MFS"/>
    <property type="match status" value="1"/>
</dbReference>
<keyword evidence="6 8" id="KW-1133">Transmembrane helix</keyword>
<dbReference type="Proteomes" id="UP000277811">
    <property type="component" value="Unassembled WGS sequence"/>
</dbReference>
<feature type="signal peptide" evidence="9">
    <location>
        <begin position="1"/>
        <end position="19"/>
    </location>
</feature>
<sequence length="522" mass="56738">MLKKYAVLCAVCLGTVLSAYVSSSVNIALPNIMASLNFNMDSVVWVSLSYMLPYGSTLPLTGKLGDQLGVKTMYLSGMVVFTIASILCGMATSSTAMLIFRVIQGLGAGMLLPNAMTIVARTFEPHERGQALGFWSAMAAGGSALGPTVGGYFIEMFNWQSIFFSIIPVAILSILFAFLVIPSFERNSEAQVDYLGAVLLTTSIAAMLIALNQGQKEGWTSLYITLLFYLSFASFIFFLVAELRVDHPMVDLTLFKNLNFTAANVVGFITFVAMYGCLFLLPFFLKSILNYNSITAGLMLLPYTITMVLFAPIGGWISDRIGSRIPAFLGICLITLSLYSFQSITADFGPYDFFYRLVVFGIGLGFTMSPLTNCAIASLPHDKVGVGSGVFNLAKIIGGSVGAVLVETLLSNREVFHRYITVEHINAAVKSPQEIFHLLQTLWSNQGMDLADISEATHGWVTGQGFLPSQYAAFKLVLAKLVEKHVTVLSFQDVFHAMALLSFCGGLMALLIKTRPAALNRK</sequence>
<dbReference type="NCBIfam" id="TIGR00711">
    <property type="entry name" value="efflux_EmrB"/>
    <property type="match status" value="1"/>
</dbReference>
<dbReference type="InterPro" id="IPR004638">
    <property type="entry name" value="EmrB-like"/>
</dbReference>
<organism evidence="11 12">
    <name type="scientific">Lucifera butyrica</name>
    <dbReference type="NCBI Taxonomy" id="1351585"/>
    <lineage>
        <taxon>Bacteria</taxon>
        <taxon>Bacillati</taxon>
        <taxon>Bacillota</taxon>
        <taxon>Negativicutes</taxon>
        <taxon>Veillonellales</taxon>
        <taxon>Veillonellaceae</taxon>
        <taxon>Lucifera</taxon>
    </lineage>
</organism>
<dbReference type="CDD" id="cd17503">
    <property type="entry name" value="MFS_LmrB_MDR_like"/>
    <property type="match status" value="1"/>
</dbReference>
<keyword evidence="7 8" id="KW-0472">Membrane</keyword>
<feature type="transmembrane region" description="Helical" evidence="8">
    <location>
        <begin position="192"/>
        <end position="210"/>
    </location>
</feature>
<feature type="transmembrane region" description="Helical" evidence="8">
    <location>
        <begin position="98"/>
        <end position="120"/>
    </location>
</feature>
<dbReference type="SUPFAM" id="SSF103473">
    <property type="entry name" value="MFS general substrate transporter"/>
    <property type="match status" value="1"/>
</dbReference>
<accession>A0A498RGF7</accession>
<feature type="transmembrane region" description="Helical" evidence="8">
    <location>
        <begin position="222"/>
        <end position="241"/>
    </location>
</feature>
<dbReference type="OrthoDB" id="146256at2"/>
<protein>
    <submittedName>
        <fullName evidence="11">Tetracycline resistance protein tetb signature</fullName>
    </submittedName>
</protein>
<feature type="transmembrane region" description="Helical" evidence="8">
    <location>
        <begin position="325"/>
        <end position="341"/>
    </location>
</feature>
<evidence type="ECO:0000313" key="11">
    <source>
        <dbReference type="EMBL" id="VBB09890.1"/>
    </source>
</evidence>
<feature type="transmembrane region" description="Helical" evidence="8">
    <location>
        <begin position="132"/>
        <end position="154"/>
    </location>
</feature>
<dbReference type="GO" id="GO:0022857">
    <property type="term" value="F:transmembrane transporter activity"/>
    <property type="evidence" value="ECO:0007669"/>
    <property type="project" value="InterPro"/>
</dbReference>
<feature type="domain" description="Major facilitator superfamily (MFS) profile" evidence="10">
    <location>
        <begin position="7"/>
        <end position="517"/>
    </location>
</feature>
<dbReference type="InterPro" id="IPR036259">
    <property type="entry name" value="MFS_trans_sf"/>
</dbReference>